<evidence type="ECO:0000256" key="2">
    <source>
        <dbReference type="ARBA" id="ARBA00024341"/>
    </source>
</evidence>
<accession>A0ABD1UF96</accession>
<evidence type="ECO:0000256" key="1">
    <source>
        <dbReference type="ARBA" id="ARBA00022860"/>
    </source>
</evidence>
<dbReference type="PANTHER" id="PTHR32295">
    <property type="entry name" value="IQ-DOMAIN 5-RELATED"/>
    <property type="match status" value="1"/>
</dbReference>
<keyword evidence="4" id="KW-1185">Reference proteome</keyword>
<dbReference type="PANTHER" id="PTHR32295:SF279">
    <property type="entry name" value="PROTEIN IQ-DOMAIN 31-LIKE"/>
    <property type="match status" value="1"/>
</dbReference>
<name>A0ABD1UF96_9LAMI</name>
<evidence type="ECO:0000313" key="3">
    <source>
        <dbReference type="EMBL" id="KAL2523418.1"/>
    </source>
</evidence>
<dbReference type="AlphaFoldDB" id="A0ABD1UF96"/>
<comment type="similarity">
    <text evidence="2">Belongs to the IQD family.</text>
</comment>
<protein>
    <submittedName>
        <fullName evidence="3">IQ-domain 30</fullName>
    </submittedName>
</protein>
<dbReference type="Pfam" id="PF00612">
    <property type="entry name" value="IQ"/>
    <property type="match status" value="3"/>
</dbReference>
<dbReference type="PROSITE" id="PS50096">
    <property type="entry name" value="IQ"/>
    <property type="match status" value="2"/>
</dbReference>
<sequence>MKAQAAFRGYLARRAFLALKGIIRLQALIRGHLVRRQALATFRCMQSIVKLQAWARGQRVRLADPRHKVMDAKKADVFGRNSSLGSEKLVTNAFVCKLLALLPTAMPLSLQYDVAEPNSAWNWLERWSSSRFWEPRVRIKKTSDAKSQRKLSGTKPEVETEAGEFEKVVSERLVLQLMGKIVL</sequence>
<dbReference type="Gene3D" id="1.20.5.190">
    <property type="match status" value="1"/>
</dbReference>
<dbReference type="Proteomes" id="UP001604277">
    <property type="component" value="Unassembled WGS sequence"/>
</dbReference>
<reference evidence="4" key="1">
    <citation type="submission" date="2024-07" db="EMBL/GenBank/DDBJ databases">
        <title>Two chromosome-level genome assemblies of Korean endemic species Abeliophyllum distichum and Forsythia ovata (Oleaceae).</title>
        <authorList>
            <person name="Jang H."/>
        </authorList>
    </citation>
    <scope>NUCLEOTIDE SEQUENCE [LARGE SCALE GENOMIC DNA]</scope>
</reference>
<gene>
    <name evidence="3" type="ORF">Fot_27341</name>
</gene>
<proteinExistence type="inferred from homology"/>
<comment type="caution">
    <text evidence="3">The sequence shown here is derived from an EMBL/GenBank/DDBJ whole genome shotgun (WGS) entry which is preliminary data.</text>
</comment>
<dbReference type="GO" id="GO:0005516">
    <property type="term" value="F:calmodulin binding"/>
    <property type="evidence" value="ECO:0007669"/>
    <property type="project" value="UniProtKB-KW"/>
</dbReference>
<organism evidence="3 4">
    <name type="scientific">Forsythia ovata</name>
    <dbReference type="NCBI Taxonomy" id="205694"/>
    <lineage>
        <taxon>Eukaryota</taxon>
        <taxon>Viridiplantae</taxon>
        <taxon>Streptophyta</taxon>
        <taxon>Embryophyta</taxon>
        <taxon>Tracheophyta</taxon>
        <taxon>Spermatophyta</taxon>
        <taxon>Magnoliopsida</taxon>
        <taxon>eudicotyledons</taxon>
        <taxon>Gunneridae</taxon>
        <taxon>Pentapetalae</taxon>
        <taxon>asterids</taxon>
        <taxon>lamiids</taxon>
        <taxon>Lamiales</taxon>
        <taxon>Oleaceae</taxon>
        <taxon>Forsythieae</taxon>
        <taxon>Forsythia</taxon>
    </lineage>
</organism>
<dbReference type="InterPro" id="IPR000048">
    <property type="entry name" value="IQ_motif_EF-hand-BS"/>
</dbReference>
<keyword evidence="1" id="KW-0112">Calmodulin-binding</keyword>
<dbReference type="EMBL" id="JBFOLJ010000007">
    <property type="protein sequence ID" value="KAL2523418.1"/>
    <property type="molecule type" value="Genomic_DNA"/>
</dbReference>
<evidence type="ECO:0000313" key="4">
    <source>
        <dbReference type="Proteomes" id="UP001604277"/>
    </source>
</evidence>